<dbReference type="EMBL" id="JAAIUW010000011">
    <property type="protein sequence ID" value="KAF7810072.1"/>
    <property type="molecule type" value="Genomic_DNA"/>
</dbReference>
<reference evidence="2" key="1">
    <citation type="submission" date="2020-09" db="EMBL/GenBank/DDBJ databases">
        <title>Genome-Enabled Discovery of Anthraquinone Biosynthesis in Senna tora.</title>
        <authorList>
            <person name="Kang S.-H."/>
            <person name="Pandey R.P."/>
            <person name="Lee C.-M."/>
            <person name="Sim J.-S."/>
            <person name="Jeong J.-T."/>
            <person name="Choi B.-S."/>
            <person name="Jung M."/>
            <person name="Ginzburg D."/>
            <person name="Zhao K."/>
            <person name="Won S.Y."/>
            <person name="Oh T.-J."/>
            <person name="Yu Y."/>
            <person name="Kim N.-H."/>
            <person name="Lee O.R."/>
            <person name="Lee T.-H."/>
            <person name="Bashyal P."/>
            <person name="Kim T.-S."/>
            <person name="Lee W.-H."/>
            <person name="Kawkins C."/>
            <person name="Kim C.-K."/>
            <person name="Kim J.S."/>
            <person name="Ahn B.O."/>
            <person name="Rhee S.Y."/>
            <person name="Sohng J.K."/>
        </authorList>
    </citation>
    <scope>NUCLEOTIDE SEQUENCE</scope>
    <source>
        <tissue evidence="2">Leaf</tissue>
    </source>
</reference>
<evidence type="ECO:0000313" key="3">
    <source>
        <dbReference type="Proteomes" id="UP000634136"/>
    </source>
</evidence>
<gene>
    <name evidence="2" type="ORF">G2W53_036815</name>
</gene>
<feature type="region of interest" description="Disordered" evidence="1">
    <location>
        <begin position="124"/>
        <end position="146"/>
    </location>
</feature>
<dbReference type="AlphaFoldDB" id="A0A834SUQ2"/>
<evidence type="ECO:0000256" key="1">
    <source>
        <dbReference type="SAM" id="MobiDB-lite"/>
    </source>
</evidence>
<dbReference type="Proteomes" id="UP000634136">
    <property type="component" value="Unassembled WGS sequence"/>
</dbReference>
<name>A0A834SUQ2_9FABA</name>
<evidence type="ECO:0000313" key="2">
    <source>
        <dbReference type="EMBL" id="KAF7810072.1"/>
    </source>
</evidence>
<protein>
    <submittedName>
        <fullName evidence="2">Uncharacterized protein</fullName>
    </submittedName>
</protein>
<accession>A0A834SUQ2</accession>
<proteinExistence type="predicted"/>
<comment type="caution">
    <text evidence="2">The sequence shown here is derived from an EMBL/GenBank/DDBJ whole genome shotgun (WGS) entry which is preliminary data.</text>
</comment>
<organism evidence="2 3">
    <name type="scientific">Senna tora</name>
    <dbReference type="NCBI Taxonomy" id="362788"/>
    <lineage>
        <taxon>Eukaryota</taxon>
        <taxon>Viridiplantae</taxon>
        <taxon>Streptophyta</taxon>
        <taxon>Embryophyta</taxon>
        <taxon>Tracheophyta</taxon>
        <taxon>Spermatophyta</taxon>
        <taxon>Magnoliopsida</taxon>
        <taxon>eudicotyledons</taxon>
        <taxon>Gunneridae</taxon>
        <taxon>Pentapetalae</taxon>
        <taxon>rosids</taxon>
        <taxon>fabids</taxon>
        <taxon>Fabales</taxon>
        <taxon>Fabaceae</taxon>
        <taxon>Caesalpinioideae</taxon>
        <taxon>Cassia clade</taxon>
        <taxon>Senna</taxon>
    </lineage>
</organism>
<sequence length="365" mass="41097">MTNFRFRESRKDSSAVMNQGTKMMIKSSVFEDKSISCQPNLPNTENKVDTVSDTQSSHRVFKSVGEDPITDVGVLRSVGRQYTDYIPNLRSLTALRQQVREVFTVTITHRTIYLNLETPRKKGFSAGGPEIRSLKGPNEVQSSNQNEVSRPDMTFFFNPTLSSWLPILKPLPSYAKTTLTFAHTNFVPANKMQLLVLPPTAPKEITQHFINRFADFCREIMVSFHLSGIVPASKAIWTSLQMSSPRNPQHFWKKPGWKPSIPAALKGFKSQRALLISSFEGVASRLEVLESPRFNQSSLAFDAHNSSSRARSLIMSKPGDVDLTSLHACSTRLKNPFSRNQILSHLKGLQERPCVLGRETKRRGM</sequence>
<keyword evidence="3" id="KW-1185">Reference proteome</keyword>